<sequence length="84" mass="8979">MIGQQKGVPKSHALATLSKIGLAPLVEVAYDSPTVSTDEAKAEQRAQFVAASTAYCRDHKEDLFASMEKAEAEQEAEAPQKSGD</sequence>
<accession>A0ABU7UWT6</accession>
<comment type="caution">
    <text evidence="1">The sequence shown here is derived from an EMBL/GenBank/DDBJ whole genome shotgun (WGS) entry which is preliminary data.</text>
</comment>
<dbReference type="Proteomes" id="UP001356170">
    <property type="component" value="Unassembled WGS sequence"/>
</dbReference>
<proteinExistence type="predicted"/>
<organism evidence="1 2">
    <name type="scientific">Aquilutibacter rugosus</name>
    <dbReference type="NCBI Taxonomy" id="3115820"/>
    <lineage>
        <taxon>Bacteria</taxon>
        <taxon>Pseudomonadati</taxon>
        <taxon>Pseudomonadota</taxon>
        <taxon>Gammaproteobacteria</taxon>
        <taxon>Lysobacterales</taxon>
        <taxon>Lysobacteraceae</taxon>
        <taxon>Aquilutibacter</taxon>
    </lineage>
</organism>
<protein>
    <submittedName>
        <fullName evidence="1">Uncharacterized protein</fullName>
    </submittedName>
</protein>
<evidence type="ECO:0000313" key="1">
    <source>
        <dbReference type="EMBL" id="MEF2154996.1"/>
    </source>
</evidence>
<reference evidence="1 2" key="1">
    <citation type="submission" date="2024-01" db="EMBL/GenBank/DDBJ databases">
        <title>Novel species of the genus Luteimonas isolated from rivers.</title>
        <authorList>
            <person name="Lu H."/>
        </authorList>
    </citation>
    <scope>NUCLEOTIDE SEQUENCE [LARGE SCALE GENOMIC DNA]</scope>
    <source>
        <strain evidence="1 2">FXH3W</strain>
    </source>
</reference>
<keyword evidence="2" id="KW-1185">Reference proteome</keyword>
<name>A0ABU7UWT6_9GAMM</name>
<dbReference type="RefSeq" id="WP_331703138.1">
    <property type="nucleotide sequence ID" value="NZ_JAZHBO010000001.1"/>
</dbReference>
<dbReference type="EMBL" id="JAZHBO010000001">
    <property type="protein sequence ID" value="MEF2154996.1"/>
    <property type="molecule type" value="Genomic_DNA"/>
</dbReference>
<gene>
    <name evidence="1" type="ORF">V3390_01910</name>
</gene>
<evidence type="ECO:0000313" key="2">
    <source>
        <dbReference type="Proteomes" id="UP001356170"/>
    </source>
</evidence>